<keyword evidence="1 8" id="KW-0963">Cytoplasm</keyword>
<comment type="subunit">
    <text evidence="8">Part of the FGAM synthase complex composed of 1 PurL, 1 PurQ and 2 PurS subunits.</text>
</comment>
<dbReference type="AlphaFoldDB" id="A0A1Y6C1M6"/>
<dbReference type="PROSITE" id="PS51273">
    <property type="entry name" value="GATASE_TYPE_1"/>
    <property type="match status" value="1"/>
</dbReference>
<dbReference type="UniPathway" id="UPA00074">
    <property type="reaction ID" value="UER00128"/>
</dbReference>
<dbReference type="SUPFAM" id="SSF52317">
    <property type="entry name" value="Class I glutamine amidotransferase-like"/>
    <property type="match status" value="1"/>
</dbReference>
<evidence type="ECO:0000256" key="1">
    <source>
        <dbReference type="ARBA" id="ARBA00022490"/>
    </source>
</evidence>
<evidence type="ECO:0000256" key="6">
    <source>
        <dbReference type="ARBA" id="ARBA00022840"/>
    </source>
</evidence>
<feature type="active site" evidence="8">
    <location>
        <position position="205"/>
    </location>
</feature>
<evidence type="ECO:0000313" key="10">
    <source>
        <dbReference type="Proteomes" id="UP000192917"/>
    </source>
</evidence>
<comment type="function">
    <text evidence="8">Part of the phosphoribosylformylglycinamidine synthase complex involved in the purines biosynthetic pathway. Catalyzes the ATP-dependent conversion of formylglycinamide ribonucleotide (FGAR) and glutamine to yield formylglycinamidine ribonucleotide (FGAM) and glutamate. The FGAM synthase complex is composed of three subunits. PurQ produces an ammonia molecule by converting glutamine to glutamate. PurL transfers the ammonia molecule to FGAR to form FGAM in an ATP-dependent manner. PurS interacts with PurQ and PurL and is thought to assist in the transfer of the ammonia molecule from PurQ to PurL.</text>
</comment>
<dbReference type="NCBIfam" id="TIGR01737">
    <property type="entry name" value="FGAM_synth_I"/>
    <property type="match status" value="1"/>
</dbReference>
<evidence type="ECO:0000256" key="5">
    <source>
        <dbReference type="ARBA" id="ARBA00022801"/>
    </source>
</evidence>
<name>A0A1Y6C1M6_9PROT</name>
<sequence length="229" mass="24433">MRSAVIVFPGSNREMDMVAALEQASGKKPALVFHKDTELPEVDLIVLPGGFSHGDYLRAGAMAARSPVMAEVRRRAEKGVPVLGVCNGFQILTEAGLLPGALMRNASLRFVCKNVTLRCENAQTLFTGAMEAGQRMTVPCAHMDGNYFADADTMKRLEDSGGIAFRYVDGEGRTTEEANPNGSLDNVAGVFNETKTVLGLMPHPEDATDPLHGGTDGRALFHGLAEALA</sequence>
<dbReference type="HAMAP" id="MF_00421">
    <property type="entry name" value="PurQ"/>
    <property type="match status" value="1"/>
</dbReference>
<protein>
    <recommendedName>
        <fullName evidence="8">Phosphoribosylformylglycinamidine synthase subunit PurQ</fullName>
        <shortName evidence="8">FGAM synthase</shortName>
        <ecNumber evidence="8">6.3.5.3</ecNumber>
    </recommendedName>
    <alternativeName>
        <fullName evidence="8">Formylglycinamide ribonucleotide amidotransferase subunit I</fullName>
        <shortName evidence="8">FGAR amidotransferase I</shortName>
        <shortName evidence="8">FGAR-AT I</shortName>
    </alternativeName>
    <alternativeName>
        <fullName evidence="8">Glutaminase PurQ</fullName>
        <ecNumber evidence="8">3.5.1.2</ecNumber>
    </alternativeName>
    <alternativeName>
        <fullName evidence="8">Phosphoribosylformylglycinamidine synthase subunit I</fullName>
    </alternativeName>
</protein>
<evidence type="ECO:0000256" key="4">
    <source>
        <dbReference type="ARBA" id="ARBA00022755"/>
    </source>
</evidence>
<dbReference type="InterPro" id="IPR029062">
    <property type="entry name" value="Class_I_gatase-like"/>
</dbReference>
<reference evidence="9 10" key="1">
    <citation type="submission" date="2017-04" db="EMBL/GenBank/DDBJ databases">
        <authorList>
            <person name="Afonso C.L."/>
            <person name="Miller P.J."/>
            <person name="Scott M.A."/>
            <person name="Spackman E."/>
            <person name="Goraichik I."/>
            <person name="Dimitrov K.M."/>
            <person name="Suarez D.L."/>
            <person name="Swayne D.E."/>
        </authorList>
    </citation>
    <scope>NUCLEOTIDE SEQUENCE [LARGE SCALE GENOMIC DNA]</scope>
    <source>
        <strain evidence="9 10">USBA 355</strain>
    </source>
</reference>
<dbReference type="SMART" id="SM01211">
    <property type="entry name" value="GATase_5"/>
    <property type="match status" value="1"/>
</dbReference>
<evidence type="ECO:0000313" key="9">
    <source>
        <dbReference type="EMBL" id="SMF40802.1"/>
    </source>
</evidence>
<dbReference type="GO" id="GO:0005737">
    <property type="term" value="C:cytoplasm"/>
    <property type="evidence" value="ECO:0007669"/>
    <property type="project" value="UniProtKB-SubCell"/>
</dbReference>
<evidence type="ECO:0000256" key="2">
    <source>
        <dbReference type="ARBA" id="ARBA00022598"/>
    </source>
</evidence>
<evidence type="ECO:0000256" key="7">
    <source>
        <dbReference type="ARBA" id="ARBA00022962"/>
    </source>
</evidence>
<keyword evidence="5 8" id="KW-0378">Hydrolase</keyword>
<evidence type="ECO:0000256" key="8">
    <source>
        <dbReference type="HAMAP-Rule" id="MF_00421"/>
    </source>
</evidence>
<proteinExistence type="inferred from homology"/>
<dbReference type="GO" id="GO:0005524">
    <property type="term" value="F:ATP binding"/>
    <property type="evidence" value="ECO:0007669"/>
    <property type="project" value="UniProtKB-KW"/>
</dbReference>
<dbReference type="CDD" id="cd01740">
    <property type="entry name" value="GATase1_FGAR_AT"/>
    <property type="match status" value="1"/>
</dbReference>
<feature type="active site" evidence="8">
    <location>
        <position position="203"/>
    </location>
</feature>
<dbReference type="PANTHER" id="PTHR47552">
    <property type="entry name" value="PHOSPHORIBOSYLFORMYLGLYCINAMIDINE SYNTHASE SUBUNIT PURQ"/>
    <property type="match status" value="1"/>
</dbReference>
<feature type="active site" description="Nucleophile" evidence="8">
    <location>
        <position position="86"/>
    </location>
</feature>
<gene>
    <name evidence="8" type="primary">purQ</name>
    <name evidence="9" type="ORF">SAMN05428998_11449</name>
</gene>
<dbReference type="Proteomes" id="UP000192917">
    <property type="component" value="Unassembled WGS sequence"/>
</dbReference>
<dbReference type="Pfam" id="PF13507">
    <property type="entry name" value="GATase_5"/>
    <property type="match status" value="1"/>
</dbReference>
<comment type="subcellular location">
    <subcellularLocation>
        <location evidence="8">Cytoplasm</location>
    </subcellularLocation>
</comment>
<comment type="pathway">
    <text evidence="8">Purine metabolism; IMP biosynthesis via de novo pathway; 5-amino-1-(5-phospho-D-ribosyl)imidazole from N(2)-formyl-N(1)-(5-phospho-D-ribosyl)glycinamide: step 1/2.</text>
</comment>
<keyword evidence="2 8" id="KW-0436">Ligase</keyword>
<dbReference type="EC" id="6.3.5.3" evidence="8"/>
<dbReference type="STRING" id="560819.SAMN05428998_11449"/>
<keyword evidence="7 8" id="KW-0315">Glutamine amidotransferase</keyword>
<dbReference type="InterPro" id="IPR010075">
    <property type="entry name" value="PRibForGlyAmidine_synth_PurQ"/>
</dbReference>
<keyword evidence="6 8" id="KW-0067">ATP-binding</keyword>
<dbReference type="GO" id="GO:0004359">
    <property type="term" value="F:glutaminase activity"/>
    <property type="evidence" value="ECO:0007669"/>
    <property type="project" value="UniProtKB-EC"/>
</dbReference>
<dbReference type="Gene3D" id="3.40.50.880">
    <property type="match status" value="1"/>
</dbReference>
<comment type="catalytic activity">
    <reaction evidence="8">
        <text>N(2)-formyl-N(1)-(5-phospho-beta-D-ribosyl)glycinamide + L-glutamine + ATP + H2O = 2-formamido-N(1)-(5-O-phospho-beta-D-ribosyl)acetamidine + L-glutamate + ADP + phosphate + H(+)</text>
        <dbReference type="Rhea" id="RHEA:17129"/>
        <dbReference type="ChEBI" id="CHEBI:15377"/>
        <dbReference type="ChEBI" id="CHEBI:15378"/>
        <dbReference type="ChEBI" id="CHEBI:29985"/>
        <dbReference type="ChEBI" id="CHEBI:30616"/>
        <dbReference type="ChEBI" id="CHEBI:43474"/>
        <dbReference type="ChEBI" id="CHEBI:58359"/>
        <dbReference type="ChEBI" id="CHEBI:147286"/>
        <dbReference type="ChEBI" id="CHEBI:147287"/>
        <dbReference type="ChEBI" id="CHEBI:456216"/>
        <dbReference type="EC" id="6.3.5.3"/>
    </reaction>
</comment>
<dbReference type="GO" id="GO:0004642">
    <property type="term" value="F:phosphoribosylformylglycinamidine synthase activity"/>
    <property type="evidence" value="ECO:0007669"/>
    <property type="project" value="UniProtKB-UniRule"/>
</dbReference>
<keyword evidence="3 8" id="KW-0547">Nucleotide-binding</keyword>
<dbReference type="PIRSF" id="PIRSF001586">
    <property type="entry name" value="FGAM_synth_I"/>
    <property type="match status" value="1"/>
</dbReference>
<keyword evidence="10" id="KW-1185">Reference proteome</keyword>
<evidence type="ECO:0000256" key="3">
    <source>
        <dbReference type="ARBA" id="ARBA00022741"/>
    </source>
</evidence>
<accession>A0A1Y6C1M6</accession>
<dbReference type="EMBL" id="FWZX01000014">
    <property type="protein sequence ID" value="SMF40802.1"/>
    <property type="molecule type" value="Genomic_DNA"/>
</dbReference>
<dbReference type="NCBIfam" id="NF002957">
    <property type="entry name" value="PRK03619.1"/>
    <property type="match status" value="1"/>
</dbReference>
<organism evidence="9 10">
    <name type="scientific">Tistlia consotensis USBA 355</name>
    <dbReference type="NCBI Taxonomy" id="560819"/>
    <lineage>
        <taxon>Bacteria</taxon>
        <taxon>Pseudomonadati</taxon>
        <taxon>Pseudomonadota</taxon>
        <taxon>Alphaproteobacteria</taxon>
        <taxon>Rhodospirillales</taxon>
        <taxon>Rhodovibrionaceae</taxon>
        <taxon>Tistlia</taxon>
    </lineage>
</organism>
<dbReference type="PANTHER" id="PTHR47552:SF1">
    <property type="entry name" value="PHOSPHORIBOSYLFORMYLGLYCINAMIDINE SYNTHASE SUBUNIT PURQ"/>
    <property type="match status" value="1"/>
</dbReference>
<dbReference type="EC" id="3.5.1.2" evidence="8"/>
<keyword evidence="4 8" id="KW-0658">Purine biosynthesis</keyword>
<dbReference type="GO" id="GO:0006189">
    <property type="term" value="P:'de novo' IMP biosynthetic process"/>
    <property type="evidence" value="ECO:0007669"/>
    <property type="project" value="UniProtKB-UniRule"/>
</dbReference>
<dbReference type="RefSeq" id="WP_085123876.1">
    <property type="nucleotide sequence ID" value="NZ_FWZX01000014.1"/>
</dbReference>
<comment type="catalytic activity">
    <reaction evidence="8">
        <text>L-glutamine + H2O = L-glutamate + NH4(+)</text>
        <dbReference type="Rhea" id="RHEA:15889"/>
        <dbReference type="ChEBI" id="CHEBI:15377"/>
        <dbReference type="ChEBI" id="CHEBI:28938"/>
        <dbReference type="ChEBI" id="CHEBI:29985"/>
        <dbReference type="ChEBI" id="CHEBI:58359"/>
        <dbReference type="EC" id="3.5.1.2"/>
    </reaction>
</comment>